<dbReference type="InterPro" id="IPR036397">
    <property type="entry name" value="RNaseH_sf"/>
</dbReference>
<dbReference type="InterPro" id="IPR041588">
    <property type="entry name" value="Integrase_H2C2"/>
</dbReference>
<comment type="caution">
    <text evidence="3">The sequence shown here is derived from an EMBL/GenBank/DDBJ whole genome shotgun (WGS) entry which is preliminary data.</text>
</comment>
<evidence type="ECO:0000259" key="2">
    <source>
        <dbReference type="PROSITE" id="PS50994"/>
    </source>
</evidence>
<feature type="region of interest" description="Disordered" evidence="1">
    <location>
        <begin position="131"/>
        <end position="150"/>
    </location>
</feature>
<dbReference type="FunFam" id="1.10.340.70:FF:000001">
    <property type="entry name" value="Retrovirus-related Pol polyprotein from transposon gypsy-like Protein"/>
    <property type="match status" value="1"/>
</dbReference>
<dbReference type="Pfam" id="PF00665">
    <property type="entry name" value="rve"/>
    <property type="match status" value="1"/>
</dbReference>
<evidence type="ECO:0000313" key="4">
    <source>
        <dbReference type="Proteomes" id="UP000230750"/>
    </source>
</evidence>
<evidence type="ECO:0000256" key="1">
    <source>
        <dbReference type="SAM" id="MobiDB-lite"/>
    </source>
</evidence>
<dbReference type="SUPFAM" id="SSF56672">
    <property type="entry name" value="DNA/RNA polymerases"/>
    <property type="match status" value="1"/>
</dbReference>
<protein>
    <recommendedName>
        <fullName evidence="2">Integrase catalytic domain-containing protein</fullName>
    </recommendedName>
</protein>
<name>A0A2G8KQ41_STIJA</name>
<dbReference type="PANTHER" id="PTHR37984">
    <property type="entry name" value="PROTEIN CBG26694"/>
    <property type="match status" value="1"/>
</dbReference>
<accession>A0A2G8KQ41</accession>
<dbReference type="GO" id="GO:0003676">
    <property type="term" value="F:nucleic acid binding"/>
    <property type="evidence" value="ECO:0007669"/>
    <property type="project" value="InterPro"/>
</dbReference>
<dbReference type="PROSITE" id="PS50994">
    <property type="entry name" value="INTEGRASE"/>
    <property type="match status" value="1"/>
</dbReference>
<dbReference type="Pfam" id="PF17921">
    <property type="entry name" value="Integrase_H2C2"/>
    <property type="match status" value="1"/>
</dbReference>
<dbReference type="SUPFAM" id="SSF53098">
    <property type="entry name" value="Ribonuclease H-like"/>
    <property type="match status" value="1"/>
</dbReference>
<dbReference type="GO" id="GO:0015074">
    <property type="term" value="P:DNA integration"/>
    <property type="evidence" value="ECO:0007669"/>
    <property type="project" value="InterPro"/>
</dbReference>
<dbReference type="Pfam" id="PF17919">
    <property type="entry name" value="RT_RNaseH_2"/>
    <property type="match status" value="1"/>
</dbReference>
<dbReference type="InterPro" id="IPR050951">
    <property type="entry name" value="Retrovirus_Pol_polyprotein"/>
</dbReference>
<gene>
    <name evidence="3" type="ORF">BSL78_12979</name>
</gene>
<feature type="domain" description="Integrase catalytic" evidence="2">
    <location>
        <begin position="351"/>
        <end position="458"/>
    </location>
</feature>
<proteinExistence type="predicted"/>
<dbReference type="AlphaFoldDB" id="A0A2G8KQ41"/>
<dbReference type="Gene3D" id="1.10.340.70">
    <property type="match status" value="1"/>
</dbReference>
<dbReference type="PANTHER" id="PTHR37984:SF15">
    <property type="entry name" value="INTEGRASE CATALYTIC DOMAIN-CONTAINING PROTEIN"/>
    <property type="match status" value="1"/>
</dbReference>
<evidence type="ECO:0000313" key="3">
    <source>
        <dbReference type="EMBL" id="PIK50134.1"/>
    </source>
</evidence>
<dbReference type="Proteomes" id="UP000230750">
    <property type="component" value="Unassembled WGS sequence"/>
</dbReference>
<feature type="compositionally biased region" description="Basic and acidic residues" evidence="1">
    <location>
        <begin position="131"/>
        <end position="147"/>
    </location>
</feature>
<dbReference type="EMBL" id="MRZV01000432">
    <property type="protein sequence ID" value="PIK50134.1"/>
    <property type="molecule type" value="Genomic_DNA"/>
</dbReference>
<reference evidence="3 4" key="1">
    <citation type="journal article" date="2017" name="PLoS Biol.">
        <title>The sea cucumber genome provides insights into morphological evolution and visceral regeneration.</title>
        <authorList>
            <person name="Zhang X."/>
            <person name="Sun L."/>
            <person name="Yuan J."/>
            <person name="Sun Y."/>
            <person name="Gao Y."/>
            <person name="Zhang L."/>
            <person name="Li S."/>
            <person name="Dai H."/>
            <person name="Hamel J.F."/>
            <person name="Liu C."/>
            <person name="Yu Y."/>
            <person name="Liu S."/>
            <person name="Lin W."/>
            <person name="Guo K."/>
            <person name="Jin S."/>
            <person name="Xu P."/>
            <person name="Storey K.B."/>
            <person name="Huan P."/>
            <person name="Zhang T."/>
            <person name="Zhou Y."/>
            <person name="Zhang J."/>
            <person name="Lin C."/>
            <person name="Li X."/>
            <person name="Xing L."/>
            <person name="Huo D."/>
            <person name="Sun M."/>
            <person name="Wang L."/>
            <person name="Mercier A."/>
            <person name="Li F."/>
            <person name="Yang H."/>
            <person name="Xiang J."/>
        </authorList>
    </citation>
    <scope>NUCLEOTIDE SEQUENCE [LARGE SCALE GENOMIC DNA]</scope>
    <source>
        <strain evidence="3">Shaxun</strain>
        <tissue evidence="3">Muscle</tissue>
    </source>
</reference>
<organism evidence="3 4">
    <name type="scientific">Stichopus japonicus</name>
    <name type="common">Sea cucumber</name>
    <dbReference type="NCBI Taxonomy" id="307972"/>
    <lineage>
        <taxon>Eukaryota</taxon>
        <taxon>Metazoa</taxon>
        <taxon>Echinodermata</taxon>
        <taxon>Eleutherozoa</taxon>
        <taxon>Echinozoa</taxon>
        <taxon>Holothuroidea</taxon>
        <taxon>Aspidochirotacea</taxon>
        <taxon>Aspidochirotida</taxon>
        <taxon>Stichopodidae</taxon>
        <taxon>Apostichopus</taxon>
    </lineage>
</organism>
<dbReference type="InterPro" id="IPR041577">
    <property type="entry name" value="RT_RNaseH_2"/>
</dbReference>
<dbReference type="InterPro" id="IPR043502">
    <property type="entry name" value="DNA/RNA_pol_sf"/>
</dbReference>
<sequence length="458" mass="52297">MCLVIEIYQGLFKDGETLTALTAGTHPPGKRKDPSWNWTPEWQAVFETLVKELSSPPILAFADFSKPFILHIDASGLGLWAALYQTQWERKIITPLTYVNTTAKLDATGHRWLAALSTYNYDLQYRTGKRNGDADGLSRRPHPDDPHTLTGDTVRAICEVNLLSKCTVGENPLPMVETLCSQTRVLDMECNGSTDTDLNQPQSLMSGDPHLWQNRQKRDPDIYRVIRYLERGLPPNRRLYVAETPSVKQLLRHWDKFLLKDGVLYRCYNDPQGENVYQLVLPPLYRGKAMAGLHDEVGHMGQERTLELLRERYFWPKMAGDVSDYIKSCGRCIRRKTHEKAGGVAKLVNIHTSSPMELVCMDYLSLEQSKGGYENILVVTDHFTKYVQAFPTKNQTVRSTARVLFDNLFVHYGFPTRLHSDQGRNFESEVIQHLCKIAGIRKSRTTPYHPKATQSVRD</sequence>
<dbReference type="Gene3D" id="3.30.420.10">
    <property type="entry name" value="Ribonuclease H-like superfamily/Ribonuclease H"/>
    <property type="match status" value="1"/>
</dbReference>
<dbReference type="OrthoDB" id="10059114at2759"/>
<dbReference type="InterPro" id="IPR012337">
    <property type="entry name" value="RNaseH-like_sf"/>
</dbReference>
<dbReference type="InterPro" id="IPR001584">
    <property type="entry name" value="Integrase_cat-core"/>
</dbReference>
<keyword evidence="4" id="KW-1185">Reference proteome</keyword>